<evidence type="ECO:0000256" key="2">
    <source>
        <dbReference type="ARBA" id="ARBA00022729"/>
    </source>
</evidence>
<keyword evidence="3 5" id="KW-0378">Hydrolase</keyword>
<dbReference type="GeneID" id="95976939"/>
<evidence type="ECO:0000256" key="5">
    <source>
        <dbReference type="RuleBase" id="RU361187"/>
    </source>
</evidence>
<evidence type="ECO:0000256" key="1">
    <source>
        <dbReference type="ARBA" id="ARBA00009865"/>
    </source>
</evidence>
<organism evidence="6 7">
    <name type="scientific">Neodothiora populina</name>
    <dbReference type="NCBI Taxonomy" id="2781224"/>
    <lineage>
        <taxon>Eukaryota</taxon>
        <taxon>Fungi</taxon>
        <taxon>Dikarya</taxon>
        <taxon>Ascomycota</taxon>
        <taxon>Pezizomycotina</taxon>
        <taxon>Dothideomycetes</taxon>
        <taxon>Dothideomycetidae</taxon>
        <taxon>Dothideales</taxon>
        <taxon>Dothioraceae</taxon>
        <taxon>Neodothiora</taxon>
    </lineage>
</organism>
<dbReference type="PANTHER" id="PTHR43817:SF1">
    <property type="entry name" value="HYDROLASE, FAMILY 43, PUTATIVE (AFU_ORTHOLOGUE AFUA_3G01660)-RELATED"/>
    <property type="match status" value="1"/>
</dbReference>
<dbReference type="SUPFAM" id="SSF75005">
    <property type="entry name" value="Arabinanase/levansucrase/invertase"/>
    <property type="match status" value="1"/>
</dbReference>
<keyword evidence="7" id="KW-1185">Reference proteome</keyword>
<evidence type="ECO:0008006" key="8">
    <source>
        <dbReference type="Google" id="ProtNLM"/>
    </source>
</evidence>
<keyword evidence="2" id="KW-0732">Signal</keyword>
<dbReference type="Gene3D" id="2.115.10.20">
    <property type="entry name" value="Glycosyl hydrolase domain, family 43"/>
    <property type="match status" value="1"/>
</dbReference>
<dbReference type="CDD" id="cd18820">
    <property type="entry name" value="GH43_LbAraf43-like"/>
    <property type="match status" value="1"/>
</dbReference>
<sequence length="350" mass="38954">MALYNNSVLNVTNTATPDPYVIHANDNYFLTFTAGDRVEIWCADSLLNFNDRCSKHVVWRPPPDTDYSNDVWAPELHRLQGRWYIYVAACNPHKGNKSHRMIVLGGPPAYQDPVQGPWEFLGPIRDMDQRQWAIDGTVIELDGQMYFVYSGWPFDNPNESDLIQRLFILRLSDPITASSPAVEICRPAEPFERTGDHHINEGPQYLASPDGSWRGIAYSCSGSWTNEYKMNTLRFRGGDPLNPGAWGKSMNPLVQTGTNGNGPWGPGHGSFMHIGDETVAIYHATDGPSDGWNNRKARMQRVVFNDGGPFMGGGVGVLTDVHTFMGADHGSESHSSKKHGIKGLLHKLLD</sequence>
<gene>
    <name evidence="6" type="ORF">AAFC00_003237</name>
</gene>
<accession>A0ABR3P9R8</accession>
<dbReference type="InterPro" id="IPR023296">
    <property type="entry name" value="Glyco_hydro_beta-prop_sf"/>
</dbReference>
<comment type="caution">
    <text evidence="6">The sequence shown here is derived from an EMBL/GenBank/DDBJ whole genome shotgun (WGS) entry which is preliminary data.</text>
</comment>
<comment type="similarity">
    <text evidence="1 5">Belongs to the glycosyl hydrolase 43 family.</text>
</comment>
<evidence type="ECO:0000256" key="3">
    <source>
        <dbReference type="ARBA" id="ARBA00022801"/>
    </source>
</evidence>
<dbReference type="PANTHER" id="PTHR43817">
    <property type="entry name" value="GLYCOSYL HYDROLASE"/>
    <property type="match status" value="1"/>
</dbReference>
<protein>
    <recommendedName>
        <fullName evidence="8">Arabinanase/levansucrase/invertase</fullName>
    </recommendedName>
</protein>
<reference evidence="6 7" key="1">
    <citation type="submission" date="2024-07" db="EMBL/GenBank/DDBJ databases">
        <title>Draft sequence of the Neodothiora populina.</title>
        <authorList>
            <person name="Drown D.D."/>
            <person name="Schuette U.S."/>
            <person name="Buechlein A.B."/>
            <person name="Rusch D.R."/>
            <person name="Winton L.W."/>
            <person name="Adams G.A."/>
        </authorList>
    </citation>
    <scope>NUCLEOTIDE SEQUENCE [LARGE SCALE GENOMIC DNA]</scope>
    <source>
        <strain evidence="6 7">CPC 39397</strain>
    </source>
</reference>
<evidence type="ECO:0000256" key="4">
    <source>
        <dbReference type="ARBA" id="ARBA00023295"/>
    </source>
</evidence>
<proteinExistence type="inferred from homology"/>
<dbReference type="Proteomes" id="UP001562354">
    <property type="component" value="Unassembled WGS sequence"/>
</dbReference>
<keyword evidence="4 5" id="KW-0326">Glycosidase</keyword>
<evidence type="ECO:0000313" key="7">
    <source>
        <dbReference type="Proteomes" id="UP001562354"/>
    </source>
</evidence>
<dbReference type="EMBL" id="JBFMKM010000012">
    <property type="protein sequence ID" value="KAL1302913.1"/>
    <property type="molecule type" value="Genomic_DNA"/>
</dbReference>
<evidence type="ECO:0000313" key="6">
    <source>
        <dbReference type="EMBL" id="KAL1302913.1"/>
    </source>
</evidence>
<dbReference type="RefSeq" id="XP_069199189.1">
    <property type="nucleotide sequence ID" value="XM_069342683.1"/>
</dbReference>
<name>A0ABR3P9R8_9PEZI</name>
<dbReference type="Pfam" id="PF04616">
    <property type="entry name" value="Glyco_hydro_43"/>
    <property type="match status" value="1"/>
</dbReference>
<dbReference type="InterPro" id="IPR006710">
    <property type="entry name" value="Glyco_hydro_43"/>
</dbReference>